<dbReference type="GO" id="GO:0035269">
    <property type="term" value="P:protein O-linked glycosylation via mannose"/>
    <property type="evidence" value="ECO:0007669"/>
    <property type="project" value="InterPro"/>
</dbReference>
<evidence type="ECO:0000313" key="4">
    <source>
        <dbReference type="Ensembl" id="ENSPKIP00000031197.1"/>
    </source>
</evidence>
<dbReference type="AlphaFoldDB" id="A0A3B3SKE3"/>
<name>A0A3B3SKE3_9TELE</name>
<keyword evidence="5" id="KW-1185">Reference proteome</keyword>
<dbReference type="KEGG" id="pki:111860961"/>
<keyword evidence="1" id="KW-0472">Membrane</keyword>
<dbReference type="InterPro" id="IPR057538">
    <property type="entry name" value="RXYLT1_C"/>
</dbReference>
<feature type="transmembrane region" description="Helical" evidence="1">
    <location>
        <begin position="7"/>
        <end position="28"/>
    </location>
</feature>
<dbReference type="GeneID" id="111860961"/>
<dbReference type="CDD" id="cd21099">
    <property type="entry name" value="RXYLT1-like"/>
    <property type="match status" value="1"/>
</dbReference>
<reference evidence="4" key="1">
    <citation type="submission" date="2025-08" db="UniProtKB">
        <authorList>
            <consortium name="Ensembl"/>
        </authorList>
    </citation>
    <scope>IDENTIFICATION</scope>
</reference>
<dbReference type="Proteomes" id="UP000261540">
    <property type="component" value="Unplaced"/>
</dbReference>
<feature type="domain" description="RXYLT1 N-terminal" evidence="3">
    <location>
        <begin position="106"/>
        <end position="249"/>
    </location>
</feature>
<dbReference type="STRING" id="1676925.ENSPKIP00000031197"/>
<dbReference type="InterPro" id="IPR055286">
    <property type="entry name" value="RXYLT1-like"/>
</dbReference>
<dbReference type="Pfam" id="PF24786">
    <property type="entry name" value="RXYLT1_N"/>
    <property type="match status" value="1"/>
</dbReference>
<dbReference type="GeneTree" id="ENSGT00390000003526"/>
<evidence type="ECO:0000256" key="1">
    <source>
        <dbReference type="SAM" id="Phobius"/>
    </source>
</evidence>
<dbReference type="Pfam" id="PF24785">
    <property type="entry name" value="RXYLT1_C"/>
    <property type="match status" value="1"/>
</dbReference>
<protein>
    <submittedName>
        <fullName evidence="4">Ribitol xylosyltransferase 1</fullName>
    </submittedName>
</protein>
<dbReference type="CTD" id="10329"/>
<accession>A0A3B3SKE3</accession>
<dbReference type="Ensembl" id="ENSPKIT00000012038.1">
    <property type="protein sequence ID" value="ENSPKIP00000031197.1"/>
    <property type="gene ID" value="ENSPKIG00000011774.1"/>
</dbReference>
<dbReference type="PANTHER" id="PTHR15576:SF1">
    <property type="entry name" value="RIBITOL-5-PHOSPHATE XYLOSYLTRANSFERASE 1"/>
    <property type="match status" value="1"/>
</dbReference>
<dbReference type="PANTHER" id="PTHR15576">
    <property type="entry name" value="RIBITOL-5-PHOSPHATE XYLOSYLTRANSFERASE 1"/>
    <property type="match status" value="1"/>
</dbReference>
<dbReference type="OrthoDB" id="8560686at2759"/>
<dbReference type="InterPro" id="IPR057539">
    <property type="entry name" value="RXYLT1_N"/>
</dbReference>
<evidence type="ECO:0000259" key="3">
    <source>
        <dbReference type="Pfam" id="PF24786"/>
    </source>
</evidence>
<proteinExistence type="predicted"/>
<keyword evidence="1" id="KW-0812">Transmembrane</keyword>
<dbReference type="GO" id="GO:0120053">
    <property type="term" value="F:ribitol beta-1,4-xylosyltransferase activity"/>
    <property type="evidence" value="ECO:0007669"/>
    <property type="project" value="InterPro"/>
</dbReference>
<dbReference type="RefSeq" id="XP_023700916.1">
    <property type="nucleotide sequence ID" value="XM_023845148.1"/>
</dbReference>
<evidence type="ECO:0000313" key="5">
    <source>
        <dbReference type="Proteomes" id="UP000261540"/>
    </source>
</evidence>
<sequence length="443" mass="50826">MKFTYRRICYFIIFVYVIFSLYAAYSVFFSVKVVSRVHRVVKKIPVDVRPVGSEHRSSLPLPGGEGKWNPWEEDEQLGLLHLQRRREAFRLYQQHVSKNKPQRYRVQIWGKAAIGLYLWEHILDGTLSPTHRTAQWREGEVVSGNTVFSFYTGPAVVQGHLPLDTAHIVLVLNGHEEQKISYATRWLQHVGALSRAGSVLGVAVVLLGDERCTNDWLHPYLRSHGGFVDCLFLVYDSPWVNEHDVLQWPLGVATYRDFPVVVPNSQLVNSARPYLCNFMGTVYKNSSRETMMRILKQGWEEECVTATRDKWLPLETAESLQQYHDMLAQSDLTLCPVGINAESYRIFEACSLGSVPVVEDVAAPGGCVGGPAGPLRLLKAQGAPFLFLRDWRDLPGLLEHERTRSKVEKAERRRHLLEWYAGFREVMRERFTETLERAFFRHG</sequence>
<organism evidence="4 5">
    <name type="scientific">Paramormyrops kingsleyae</name>
    <dbReference type="NCBI Taxonomy" id="1676925"/>
    <lineage>
        <taxon>Eukaryota</taxon>
        <taxon>Metazoa</taxon>
        <taxon>Chordata</taxon>
        <taxon>Craniata</taxon>
        <taxon>Vertebrata</taxon>
        <taxon>Euteleostomi</taxon>
        <taxon>Actinopterygii</taxon>
        <taxon>Neopterygii</taxon>
        <taxon>Teleostei</taxon>
        <taxon>Osteoglossocephala</taxon>
        <taxon>Osteoglossomorpha</taxon>
        <taxon>Osteoglossiformes</taxon>
        <taxon>Mormyridae</taxon>
        <taxon>Paramormyrops</taxon>
    </lineage>
</organism>
<dbReference type="GO" id="GO:0005794">
    <property type="term" value="C:Golgi apparatus"/>
    <property type="evidence" value="ECO:0007669"/>
    <property type="project" value="TreeGrafter"/>
</dbReference>
<evidence type="ECO:0000259" key="2">
    <source>
        <dbReference type="Pfam" id="PF24785"/>
    </source>
</evidence>
<feature type="domain" description="RXYLT1 C-terminal" evidence="2">
    <location>
        <begin position="255"/>
        <end position="440"/>
    </location>
</feature>
<keyword evidence="1" id="KW-1133">Transmembrane helix</keyword>
<reference evidence="4" key="2">
    <citation type="submission" date="2025-09" db="UniProtKB">
        <authorList>
            <consortium name="Ensembl"/>
        </authorList>
    </citation>
    <scope>IDENTIFICATION</scope>
</reference>